<dbReference type="SUPFAM" id="SSF53613">
    <property type="entry name" value="Ribokinase-like"/>
    <property type="match status" value="1"/>
</dbReference>
<keyword evidence="2 9" id="KW-0479">Metal-binding</keyword>
<feature type="binding site" evidence="9">
    <location>
        <begin position="10"/>
        <end position="12"/>
    </location>
    <ligand>
        <name>substrate</name>
    </ligand>
</feature>
<dbReference type="InterPro" id="IPR011877">
    <property type="entry name" value="Ribokinase"/>
</dbReference>
<dbReference type="EMBL" id="SJDL01000007">
    <property type="protein sequence ID" value="TBW57688.1"/>
    <property type="molecule type" value="Genomic_DNA"/>
</dbReference>
<keyword evidence="6 9" id="KW-0460">Magnesium</keyword>
<evidence type="ECO:0000259" key="10">
    <source>
        <dbReference type="Pfam" id="PF00294"/>
    </source>
</evidence>
<evidence type="ECO:0000256" key="1">
    <source>
        <dbReference type="ARBA" id="ARBA00022679"/>
    </source>
</evidence>
<keyword evidence="5 9" id="KW-0067">ATP-binding</keyword>
<evidence type="ECO:0000256" key="3">
    <source>
        <dbReference type="ARBA" id="ARBA00022741"/>
    </source>
</evidence>
<comment type="subcellular location">
    <subcellularLocation>
        <location evidence="9">Cytoplasm</location>
    </subcellularLocation>
</comment>
<evidence type="ECO:0000256" key="9">
    <source>
        <dbReference type="HAMAP-Rule" id="MF_01987"/>
    </source>
</evidence>
<keyword evidence="12" id="KW-1185">Reference proteome</keyword>
<evidence type="ECO:0000256" key="8">
    <source>
        <dbReference type="ARBA" id="ARBA00023277"/>
    </source>
</evidence>
<keyword evidence="8 9" id="KW-0119">Carbohydrate metabolism</keyword>
<evidence type="ECO:0000256" key="6">
    <source>
        <dbReference type="ARBA" id="ARBA00022842"/>
    </source>
</evidence>
<dbReference type="PANTHER" id="PTHR10584">
    <property type="entry name" value="SUGAR KINASE"/>
    <property type="match status" value="1"/>
</dbReference>
<feature type="binding site" evidence="9">
    <location>
        <position position="273"/>
    </location>
    <ligand>
        <name>K(+)</name>
        <dbReference type="ChEBI" id="CHEBI:29103"/>
    </ligand>
</feature>
<evidence type="ECO:0000313" key="12">
    <source>
        <dbReference type="Proteomes" id="UP000313645"/>
    </source>
</evidence>
<feature type="binding site" evidence="9">
    <location>
        <position position="237"/>
    </location>
    <ligand>
        <name>K(+)</name>
        <dbReference type="ChEBI" id="CHEBI:29103"/>
    </ligand>
</feature>
<evidence type="ECO:0000256" key="5">
    <source>
        <dbReference type="ARBA" id="ARBA00022840"/>
    </source>
</evidence>
<feature type="binding site" evidence="9">
    <location>
        <position position="179"/>
    </location>
    <ligand>
        <name>ATP</name>
        <dbReference type="ChEBI" id="CHEBI:30616"/>
    </ligand>
</feature>
<dbReference type="HAMAP" id="MF_01987">
    <property type="entry name" value="Ribokinase"/>
    <property type="match status" value="1"/>
</dbReference>
<feature type="binding site" evidence="9">
    <location>
        <begin position="211"/>
        <end position="216"/>
    </location>
    <ligand>
        <name>ATP</name>
        <dbReference type="ChEBI" id="CHEBI:30616"/>
    </ligand>
</feature>
<feature type="binding site" evidence="9">
    <location>
        <begin position="242"/>
        <end position="243"/>
    </location>
    <ligand>
        <name>ATP</name>
        <dbReference type="ChEBI" id="CHEBI:30616"/>
    </ligand>
</feature>
<feature type="binding site" evidence="9">
    <location>
        <position position="136"/>
    </location>
    <ligand>
        <name>substrate</name>
    </ligand>
</feature>
<comment type="caution">
    <text evidence="9">Lacks conserved residue(s) required for the propagation of feature annotation.</text>
</comment>
<comment type="activity regulation">
    <text evidence="9">Activated by a monovalent cation that binds near, but not in, the active site. The most likely occupant of the site in vivo is potassium. Ion binding induces a conformational change that may alter substrate affinity.</text>
</comment>
<feature type="binding site" evidence="9">
    <location>
        <begin position="38"/>
        <end position="42"/>
    </location>
    <ligand>
        <name>substrate</name>
    </ligand>
</feature>
<comment type="cofactor">
    <cofactor evidence="9">
        <name>Mg(2+)</name>
        <dbReference type="ChEBI" id="CHEBI:18420"/>
    </cofactor>
    <text evidence="9">Requires a divalent cation, most likely magnesium in vivo, as an electrophilic catalyst to aid phosphoryl group transfer. It is the chelate of the metal and the nucleotide that is the actual substrate.</text>
</comment>
<comment type="function">
    <text evidence="9">Catalyzes the phosphorylation of ribose at O-5 in a reaction requiring ATP and magnesium. The resulting D-ribose-5-phosphate can then be used either for sythesis of nucleotides, histidine, and tryptophan, or as a component of the pentose phosphate pathway.</text>
</comment>
<dbReference type="InterPro" id="IPR011611">
    <property type="entry name" value="PfkB_dom"/>
</dbReference>
<protein>
    <recommendedName>
        <fullName evidence="9">Ribokinase</fullName>
        <shortName evidence="9">RK</shortName>
        <ecNumber evidence="9">2.7.1.15</ecNumber>
    </recommendedName>
</protein>
<comment type="catalytic activity">
    <reaction evidence="9">
        <text>D-ribose + ATP = D-ribose 5-phosphate + ADP + H(+)</text>
        <dbReference type="Rhea" id="RHEA:13697"/>
        <dbReference type="ChEBI" id="CHEBI:15378"/>
        <dbReference type="ChEBI" id="CHEBI:30616"/>
        <dbReference type="ChEBI" id="CHEBI:47013"/>
        <dbReference type="ChEBI" id="CHEBI:78346"/>
        <dbReference type="ChEBI" id="CHEBI:456216"/>
        <dbReference type="EC" id="2.7.1.15"/>
    </reaction>
</comment>
<feature type="binding site" evidence="9">
    <location>
        <position position="239"/>
    </location>
    <ligand>
        <name>K(+)</name>
        <dbReference type="ChEBI" id="CHEBI:29103"/>
    </ligand>
</feature>
<name>A0ABY1ZN50_9GAMM</name>
<dbReference type="Pfam" id="PF00294">
    <property type="entry name" value="PfkB"/>
    <property type="match status" value="1"/>
</dbReference>
<feature type="active site" description="Proton acceptor" evidence="9">
    <location>
        <position position="243"/>
    </location>
</feature>
<dbReference type="CDD" id="cd01174">
    <property type="entry name" value="ribokinase"/>
    <property type="match status" value="1"/>
</dbReference>
<dbReference type="InterPro" id="IPR002139">
    <property type="entry name" value="Ribo/fructo_kinase"/>
</dbReference>
<sequence length="298" mass="31454">MTIYNLGSINLDHVYRVRHFVRPGETLSSSGYRALLGGKGANQSIALARAGAEVRHIGAIGEADAWILQTLIEAGVETSAIARRQEASGHAIIQVTREAENAILLYPGANHSLTRSQIEQALVRGGSGDWLLLQNETNGLSDAMDLATERGVRVAFNPAPMVSRDIAPLLDRVDLLIVNEGEAMDLTGASTVAAAEARLHNDYPRLRILLTLGRDGVVYVTPEGRYRAPAFSVDAVDTTAAGDTFIGFCLADLAAGQAPEMALRRASAAAALCVTRAGAASAIPTLAEVETFLASNVP</sequence>
<reference evidence="11 12" key="1">
    <citation type="submission" date="2019-02" db="EMBL/GenBank/DDBJ databases">
        <title>Marinobacter halodurans sp. nov., a marine bacterium isolated from sea tidal flat.</title>
        <authorList>
            <person name="Yoo Y."/>
            <person name="Lee D.W."/>
            <person name="Kim B.S."/>
            <person name="Kim J.-J."/>
        </authorList>
    </citation>
    <scope>NUCLEOTIDE SEQUENCE [LARGE SCALE GENOMIC DNA]</scope>
    <source>
        <strain evidence="11 12">YJ-S3-2</strain>
    </source>
</reference>
<accession>A0ABY1ZN50</accession>
<keyword evidence="9" id="KW-0963">Cytoplasm</keyword>
<dbReference type="Proteomes" id="UP000313645">
    <property type="component" value="Unassembled WGS sequence"/>
</dbReference>
<evidence type="ECO:0000256" key="4">
    <source>
        <dbReference type="ARBA" id="ARBA00022777"/>
    </source>
</evidence>
<evidence type="ECO:0000256" key="2">
    <source>
        <dbReference type="ARBA" id="ARBA00022723"/>
    </source>
</evidence>
<dbReference type="PANTHER" id="PTHR10584:SF166">
    <property type="entry name" value="RIBOKINASE"/>
    <property type="match status" value="1"/>
</dbReference>
<keyword evidence="3 9" id="KW-0547">Nucleotide-binding</keyword>
<keyword evidence="1 9" id="KW-0808">Transferase</keyword>
<feature type="binding site" evidence="9">
    <location>
        <position position="278"/>
    </location>
    <ligand>
        <name>K(+)</name>
        <dbReference type="ChEBI" id="CHEBI:29103"/>
    </ligand>
</feature>
<comment type="similarity">
    <text evidence="9">Belongs to the carbohydrate kinase PfkB family. Ribokinase subfamily.</text>
</comment>
<gene>
    <name evidence="9" type="primary">rbsK</name>
    <name evidence="11" type="ORF">EZI54_06535</name>
</gene>
<feature type="domain" description="Carbohydrate kinase PfkB" evidence="10">
    <location>
        <begin position="6"/>
        <end position="285"/>
    </location>
</feature>
<dbReference type="RefSeq" id="WP_131480228.1">
    <property type="nucleotide sequence ID" value="NZ_SJDL01000007.1"/>
</dbReference>
<keyword evidence="4 9" id="KW-0418">Kinase</keyword>
<dbReference type="InterPro" id="IPR029056">
    <property type="entry name" value="Ribokinase-like"/>
</dbReference>
<comment type="subunit">
    <text evidence="9">Homodimer.</text>
</comment>
<dbReference type="Gene3D" id="3.40.1190.20">
    <property type="match status" value="1"/>
</dbReference>
<feature type="binding site" evidence="9">
    <location>
        <position position="276"/>
    </location>
    <ligand>
        <name>K(+)</name>
        <dbReference type="ChEBI" id="CHEBI:29103"/>
    </ligand>
</feature>
<organism evidence="11 12">
    <name type="scientific">Marinobacter halodurans</name>
    <dbReference type="NCBI Taxonomy" id="2528979"/>
    <lineage>
        <taxon>Bacteria</taxon>
        <taxon>Pseudomonadati</taxon>
        <taxon>Pseudomonadota</taxon>
        <taxon>Gammaproteobacteria</taxon>
        <taxon>Pseudomonadales</taxon>
        <taxon>Marinobacteraceae</taxon>
        <taxon>Marinobacter</taxon>
    </lineage>
</organism>
<dbReference type="PRINTS" id="PR00990">
    <property type="entry name" value="RIBOKINASE"/>
</dbReference>
<evidence type="ECO:0000256" key="7">
    <source>
        <dbReference type="ARBA" id="ARBA00022958"/>
    </source>
</evidence>
<feature type="binding site" evidence="9">
    <location>
        <position position="243"/>
    </location>
    <ligand>
        <name>substrate</name>
    </ligand>
</feature>
<keyword evidence="7 9" id="KW-0630">Potassium</keyword>
<comment type="pathway">
    <text evidence="9">Carbohydrate metabolism; D-ribose degradation; D-ribose 5-phosphate from beta-D-ribopyranose: step 2/2.</text>
</comment>
<evidence type="ECO:0000313" key="11">
    <source>
        <dbReference type="EMBL" id="TBW57688.1"/>
    </source>
</evidence>
<dbReference type="EC" id="2.7.1.15" evidence="9"/>
<comment type="caution">
    <text evidence="11">The sequence shown here is derived from an EMBL/GenBank/DDBJ whole genome shotgun (WGS) entry which is preliminary data.</text>
</comment>
<proteinExistence type="inferred from homology"/>